<feature type="non-terminal residue" evidence="1">
    <location>
        <position position="72"/>
    </location>
</feature>
<protein>
    <recommendedName>
        <fullName evidence="3">Protein kinase domain-containing protein</fullName>
    </recommendedName>
</protein>
<keyword evidence="2" id="KW-1185">Reference proteome</keyword>
<evidence type="ECO:0008006" key="3">
    <source>
        <dbReference type="Google" id="ProtNLM"/>
    </source>
</evidence>
<proteinExistence type="predicted"/>
<dbReference type="Pfam" id="PF13095">
    <property type="entry name" value="FTA2"/>
    <property type="match status" value="1"/>
</dbReference>
<dbReference type="InterPro" id="IPR025213">
    <property type="entry name" value="Sim4_Fta2"/>
</dbReference>
<accession>A0ABR4DPI8</accession>
<name>A0ABR4DPI8_9PEZI</name>
<comment type="caution">
    <text evidence="1">The sequence shown here is derived from an EMBL/GenBank/DDBJ whole genome shotgun (WGS) entry which is preliminary data.</text>
</comment>
<sequence>MAEGSPVRALVKEYIERDLDLDLRTMNGMLKDIWFLNRHKCLNRDIKRDNYRDGLLVDFGCAWTEPHCLIRL</sequence>
<evidence type="ECO:0000313" key="1">
    <source>
        <dbReference type="EMBL" id="KAL2272081.1"/>
    </source>
</evidence>
<dbReference type="Proteomes" id="UP001600888">
    <property type="component" value="Unassembled WGS sequence"/>
</dbReference>
<dbReference type="EMBL" id="JBAWTH010000511">
    <property type="protein sequence ID" value="KAL2272081.1"/>
    <property type="molecule type" value="Genomic_DNA"/>
</dbReference>
<gene>
    <name evidence="1" type="ORF">FJTKL_10989</name>
</gene>
<organism evidence="1 2">
    <name type="scientific">Diaporthe vaccinii</name>
    <dbReference type="NCBI Taxonomy" id="105482"/>
    <lineage>
        <taxon>Eukaryota</taxon>
        <taxon>Fungi</taxon>
        <taxon>Dikarya</taxon>
        <taxon>Ascomycota</taxon>
        <taxon>Pezizomycotina</taxon>
        <taxon>Sordariomycetes</taxon>
        <taxon>Sordariomycetidae</taxon>
        <taxon>Diaporthales</taxon>
        <taxon>Diaporthaceae</taxon>
        <taxon>Diaporthe</taxon>
        <taxon>Diaporthe eres species complex</taxon>
    </lineage>
</organism>
<evidence type="ECO:0000313" key="2">
    <source>
        <dbReference type="Proteomes" id="UP001600888"/>
    </source>
</evidence>
<reference evidence="1 2" key="1">
    <citation type="submission" date="2024-03" db="EMBL/GenBank/DDBJ databases">
        <title>A high-quality draft genome sequence of Diaporthe vaccinii, a causative agent of upright dieback and viscid rot disease in cranberry plants.</title>
        <authorList>
            <person name="Sarrasin M."/>
            <person name="Lang B.F."/>
            <person name="Burger G."/>
        </authorList>
    </citation>
    <scope>NUCLEOTIDE SEQUENCE [LARGE SCALE GENOMIC DNA]</scope>
    <source>
        <strain evidence="1 2">IS7</strain>
    </source>
</reference>